<dbReference type="RefSeq" id="WP_379652927.1">
    <property type="nucleotide sequence ID" value="NZ_JBHTMB010000095.1"/>
</dbReference>
<keyword evidence="2 4" id="KW-0479">Metal-binding</keyword>
<comment type="cofactor">
    <cofactor evidence="4">
        <name>Fe(2+)</name>
        <dbReference type="ChEBI" id="CHEBI:29033"/>
    </cofactor>
    <text evidence="4">Binds 1 Fe(2+) ion per subunit.</text>
</comment>
<proteinExistence type="inferred from homology"/>
<organism evidence="5 6">
    <name type="scientific">Pseudonocardia benzenivorans</name>
    <dbReference type="NCBI Taxonomy" id="228005"/>
    <lineage>
        <taxon>Bacteria</taxon>
        <taxon>Bacillati</taxon>
        <taxon>Actinomycetota</taxon>
        <taxon>Actinomycetes</taxon>
        <taxon>Pseudonocardiales</taxon>
        <taxon>Pseudonocardiaceae</taxon>
        <taxon>Pseudonocardia</taxon>
    </lineage>
</organism>
<keyword evidence="4" id="KW-0560">Oxidoreductase</keyword>
<dbReference type="EC" id="1.13.11.-" evidence="4"/>
<comment type="caution">
    <text evidence="5">The sequence shown here is derived from an EMBL/GenBank/DDBJ whole genome shotgun (WGS) entry which is preliminary data.</text>
</comment>
<keyword evidence="6" id="KW-1185">Reference proteome</keyword>
<keyword evidence="4" id="KW-0223">Dioxygenase</keyword>
<dbReference type="EMBL" id="JBHTMB010000095">
    <property type="protein sequence ID" value="MFD1233963.1"/>
    <property type="molecule type" value="Genomic_DNA"/>
</dbReference>
<comment type="similarity">
    <text evidence="1 4">Belongs to the carotenoid oxygenase family.</text>
</comment>
<dbReference type="Pfam" id="PF03055">
    <property type="entry name" value="RPE65"/>
    <property type="match status" value="1"/>
</dbReference>
<dbReference type="Proteomes" id="UP001597182">
    <property type="component" value="Unassembled WGS sequence"/>
</dbReference>
<evidence type="ECO:0000256" key="1">
    <source>
        <dbReference type="ARBA" id="ARBA00006787"/>
    </source>
</evidence>
<evidence type="ECO:0000313" key="6">
    <source>
        <dbReference type="Proteomes" id="UP001597182"/>
    </source>
</evidence>
<name>A0ABW3VI92_9PSEU</name>
<sequence length="88" mass="9528">MVPGTYLTPVPDEIEARDLPVEGTLPSELTGRYFRNGPNPLPGDRPAHWFAGHGMLHGEDRPGRRRDALLRLLVPAALRDLPPGLGGG</sequence>
<protein>
    <recommendedName>
        <fullName evidence="4">Dioxygenase</fullName>
        <ecNumber evidence="4">1.13.11.-</ecNumber>
    </recommendedName>
</protein>
<evidence type="ECO:0000256" key="3">
    <source>
        <dbReference type="ARBA" id="ARBA00023004"/>
    </source>
</evidence>
<accession>A0ABW3VI92</accession>
<dbReference type="InterPro" id="IPR004294">
    <property type="entry name" value="Carotenoid_Oase"/>
</dbReference>
<reference evidence="6" key="1">
    <citation type="journal article" date="2019" name="Int. J. Syst. Evol. Microbiol.">
        <title>The Global Catalogue of Microorganisms (GCM) 10K type strain sequencing project: providing services to taxonomists for standard genome sequencing and annotation.</title>
        <authorList>
            <consortium name="The Broad Institute Genomics Platform"/>
            <consortium name="The Broad Institute Genome Sequencing Center for Infectious Disease"/>
            <person name="Wu L."/>
            <person name="Ma J."/>
        </authorList>
    </citation>
    <scope>NUCLEOTIDE SEQUENCE [LARGE SCALE GENOMIC DNA]</scope>
    <source>
        <strain evidence="6">CCUG 49018</strain>
    </source>
</reference>
<keyword evidence="3 4" id="KW-0408">Iron</keyword>
<evidence type="ECO:0000256" key="2">
    <source>
        <dbReference type="ARBA" id="ARBA00022723"/>
    </source>
</evidence>
<evidence type="ECO:0000313" key="5">
    <source>
        <dbReference type="EMBL" id="MFD1233963.1"/>
    </source>
</evidence>
<gene>
    <name evidence="5" type="ORF">ACFQ34_11770</name>
</gene>
<evidence type="ECO:0000256" key="4">
    <source>
        <dbReference type="RuleBase" id="RU364048"/>
    </source>
</evidence>